<dbReference type="PANTHER" id="PTHR22945">
    <property type="entry name" value="SERPENTINE RECEPTOR, CLASS D DELTA"/>
    <property type="match status" value="1"/>
</dbReference>
<comment type="subcellular location">
    <subcellularLocation>
        <location evidence="1">Membrane</location>
        <topology evidence="1">Multi-pass membrane protein</topology>
    </subcellularLocation>
</comment>
<keyword evidence="8" id="KW-1185">Reference proteome</keyword>
<evidence type="ECO:0000256" key="2">
    <source>
        <dbReference type="ARBA" id="ARBA00009166"/>
    </source>
</evidence>
<protein>
    <recommendedName>
        <fullName evidence="9">G protein-coupled receptor</fullName>
    </recommendedName>
</protein>
<dbReference type="PANTHER" id="PTHR22945:SF40">
    <property type="entry name" value="SERPENTINE RECEPTOR, CLASS D (DELTA)-RELATED"/>
    <property type="match status" value="1"/>
</dbReference>
<dbReference type="InterPro" id="IPR019421">
    <property type="entry name" value="7TM_GPCR_serpentine_rcpt_Srd"/>
</dbReference>
<evidence type="ECO:0008006" key="9">
    <source>
        <dbReference type="Google" id="ProtNLM"/>
    </source>
</evidence>
<dbReference type="Proteomes" id="UP001432027">
    <property type="component" value="Unassembled WGS sequence"/>
</dbReference>
<evidence type="ECO:0000313" key="8">
    <source>
        <dbReference type="Proteomes" id="UP001432027"/>
    </source>
</evidence>
<name>A0AAV5TFI9_9BILA</name>
<comment type="similarity">
    <text evidence="2">Belongs to the nematode receptor-like protein srd family.</text>
</comment>
<dbReference type="EMBL" id="BTSX01000004">
    <property type="protein sequence ID" value="GMS92098.1"/>
    <property type="molecule type" value="Genomic_DNA"/>
</dbReference>
<feature type="non-terminal residue" evidence="7">
    <location>
        <position position="93"/>
    </location>
</feature>
<dbReference type="GO" id="GO:0016020">
    <property type="term" value="C:membrane"/>
    <property type="evidence" value="ECO:0007669"/>
    <property type="project" value="UniProtKB-SubCell"/>
</dbReference>
<evidence type="ECO:0000256" key="3">
    <source>
        <dbReference type="ARBA" id="ARBA00022692"/>
    </source>
</evidence>
<evidence type="ECO:0000313" key="7">
    <source>
        <dbReference type="EMBL" id="GMS92098.1"/>
    </source>
</evidence>
<gene>
    <name evidence="7" type="ORF">PENTCL1PPCAC_14273</name>
</gene>
<evidence type="ECO:0000256" key="1">
    <source>
        <dbReference type="ARBA" id="ARBA00004141"/>
    </source>
</evidence>
<sequence length="93" mass="10662">INAFVLLVIVKRTPISMMDYSIIIFNTALNDLFTVILHFLLNARLFIYGSVVAHMADGPCRLVSDFFCKVAFELIHDIIMQTCSIIGISFWYR</sequence>
<organism evidence="7 8">
    <name type="scientific">Pristionchus entomophagus</name>
    <dbReference type="NCBI Taxonomy" id="358040"/>
    <lineage>
        <taxon>Eukaryota</taxon>
        <taxon>Metazoa</taxon>
        <taxon>Ecdysozoa</taxon>
        <taxon>Nematoda</taxon>
        <taxon>Chromadorea</taxon>
        <taxon>Rhabditida</taxon>
        <taxon>Rhabditina</taxon>
        <taxon>Diplogasteromorpha</taxon>
        <taxon>Diplogasteroidea</taxon>
        <taxon>Neodiplogasteridae</taxon>
        <taxon>Pristionchus</taxon>
    </lineage>
</organism>
<proteinExistence type="inferred from homology"/>
<feature type="transmembrane region" description="Helical" evidence="6">
    <location>
        <begin position="20"/>
        <end position="41"/>
    </location>
</feature>
<evidence type="ECO:0000256" key="5">
    <source>
        <dbReference type="ARBA" id="ARBA00023136"/>
    </source>
</evidence>
<keyword evidence="5 6" id="KW-0472">Membrane</keyword>
<feature type="non-terminal residue" evidence="7">
    <location>
        <position position="1"/>
    </location>
</feature>
<dbReference type="AlphaFoldDB" id="A0AAV5TFI9"/>
<evidence type="ECO:0000256" key="4">
    <source>
        <dbReference type="ARBA" id="ARBA00022989"/>
    </source>
</evidence>
<evidence type="ECO:0000256" key="6">
    <source>
        <dbReference type="SAM" id="Phobius"/>
    </source>
</evidence>
<keyword evidence="4 6" id="KW-1133">Transmembrane helix</keyword>
<comment type="caution">
    <text evidence="7">The sequence shown here is derived from an EMBL/GenBank/DDBJ whole genome shotgun (WGS) entry which is preliminary data.</text>
</comment>
<dbReference type="Pfam" id="PF10317">
    <property type="entry name" value="7TM_GPCR_Srd"/>
    <property type="match status" value="1"/>
</dbReference>
<reference evidence="7" key="1">
    <citation type="submission" date="2023-10" db="EMBL/GenBank/DDBJ databases">
        <title>Genome assembly of Pristionchus species.</title>
        <authorList>
            <person name="Yoshida K."/>
            <person name="Sommer R.J."/>
        </authorList>
    </citation>
    <scope>NUCLEOTIDE SEQUENCE</scope>
    <source>
        <strain evidence="7">RS0144</strain>
    </source>
</reference>
<dbReference type="InterPro" id="IPR050920">
    <property type="entry name" value="Nematode_rcpt-like_delta"/>
</dbReference>
<accession>A0AAV5TFI9</accession>
<keyword evidence="3 6" id="KW-0812">Transmembrane</keyword>